<protein>
    <recommendedName>
        <fullName evidence="3">Beta-ketoacyl synthase N-terminal domain-containing protein</fullName>
    </recommendedName>
</protein>
<name>U3A8J6_9VIBR</name>
<sequence>MLNSTGRYVLGCEVVTPAGMNLDIATAVAKADLGLFNQHTVEGGLERFACTKIEYTQSQDSFEKICELTSTILDSLLLQMPRVLKPAPLLISVPSSISLLKMQQWLEESTYSDYLSLVAVFHASGPQFLIQAVKELDKYDALMCISLDSTVELLEQLIEKQQVVSTDNPWGFIPSEGGAGLVLGRRNIVETLKLQPKAEFSYLDTELETQDRRGMFRLVQRAAKTLASFGQPYTDMTNLRAHTEDYGFALGAKAERFINPEEPTSINELWGTMGSGSALTLVGFAAQYHQGNHPALLLMFDPSGDKALVQLRTV</sequence>
<accession>U3A8J6</accession>
<dbReference type="OrthoDB" id="5902815at2"/>
<dbReference type="eggNOG" id="ENOG5031MR1">
    <property type="taxonomic scope" value="Bacteria"/>
</dbReference>
<evidence type="ECO:0008006" key="3">
    <source>
        <dbReference type="Google" id="ProtNLM"/>
    </source>
</evidence>
<dbReference type="RefSeq" id="WP_021710006.1">
    <property type="nucleotide sequence ID" value="NZ_BAOB01000284.1"/>
</dbReference>
<proteinExistence type="predicted"/>
<evidence type="ECO:0000313" key="1">
    <source>
        <dbReference type="EMBL" id="GAD76256.1"/>
    </source>
</evidence>
<gene>
    <name evidence="1" type="ORF">VAZ01S_040_00100</name>
</gene>
<dbReference type="AlphaFoldDB" id="U3A8J6"/>
<reference evidence="1 2" key="1">
    <citation type="submission" date="2013-09" db="EMBL/GenBank/DDBJ databases">
        <title>Whole genome shotgun sequence of Vibrio azureus NBRC 104587.</title>
        <authorList>
            <person name="Isaki S."/>
            <person name="Hosoyama A."/>
            <person name="Numata M."/>
            <person name="Hashimoto M."/>
            <person name="Hosoyama Y."/>
            <person name="Tsuchikane K."/>
            <person name="Noguchi M."/>
            <person name="Hirakata S."/>
            <person name="Ichikawa N."/>
            <person name="Ohji S."/>
            <person name="Yamazoe A."/>
            <person name="Fujita N."/>
        </authorList>
    </citation>
    <scope>NUCLEOTIDE SEQUENCE [LARGE SCALE GENOMIC DNA]</scope>
    <source>
        <strain evidence="1 2">NBRC 104587</strain>
    </source>
</reference>
<evidence type="ECO:0000313" key="2">
    <source>
        <dbReference type="Proteomes" id="UP000016567"/>
    </source>
</evidence>
<dbReference type="Proteomes" id="UP000016567">
    <property type="component" value="Unassembled WGS sequence"/>
</dbReference>
<dbReference type="EMBL" id="BATL01000040">
    <property type="protein sequence ID" value="GAD76256.1"/>
    <property type="molecule type" value="Genomic_DNA"/>
</dbReference>
<comment type="caution">
    <text evidence="1">The sequence shown here is derived from an EMBL/GenBank/DDBJ whole genome shotgun (WGS) entry which is preliminary data.</text>
</comment>
<keyword evidence="2" id="KW-1185">Reference proteome</keyword>
<dbReference type="STRING" id="1219077.VAZ01S_040_00100"/>
<organism evidence="1 2">
    <name type="scientific">Vibrio azureus NBRC 104587</name>
    <dbReference type="NCBI Taxonomy" id="1219077"/>
    <lineage>
        <taxon>Bacteria</taxon>
        <taxon>Pseudomonadati</taxon>
        <taxon>Pseudomonadota</taxon>
        <taxon>Gammaproteobacteria</taxon>
        <taxon>Vibrionales</taxon>
        <taxon>Vibrionaceae</taxon>
        <taxon>Vibrio</taxon>
    </lineage>
</organism>